<name>A0ABS4KHK8_9FIRM</name>
<dbReference type="InterPro" id="IPR025714">
    <property type="entry name" value="Methyltranfer_dom"/>
</dbReference>
<dbReference type="InterPro" id="IPR000551">
    <property type="entry name" value="MerR-type_HTH_dom"/>
</dbReference>
<keyword evidence="1 3" id="KW-0238">DNA-binding</keyword>
<feature type="domain" description="HTH merR-type" evidence="2">
    <location>
        <begin position="1"/>
        <end position="67"/>
    </location>
</feature>
<dbReference type="Proteomes" id="UP001314903">
    <property type="component" value="Unassembled WGS sequence"/>
</dbReference>
<dbReference type="PANTHER" id="PTHR30204">
    <property type="entry name" value="REDOX-CYCLING DRUG-SENSING TRANSCRIPTIONAL ACTIVATOR SOXR"/>
    <property type="match status" value="1"/>
</dbReference>
<dbReference type="GO" id="GO:0003677">
    <property type="term" value="F:DNA binding"/>
    <property type="evidence" value="ECO:0007669"/>
    <property type="project" value="UniProtKB-KW"/>
</dbReference>
<dbReference type="Pfam" id="PF13411">
    <property type="entry name" value="MerR_1"/>
    <property type="match status" value="1"/>
</dbReference>
<dbReference type="SUPFAM" id="SSF53335">
    <property type="entry name" value="S-adenosyl-L-methionine-dependent methyltransferases"/>
    <property type="match status" value="1"/>
</dbReference>
<dbReference type="InterPro" id="IPR047057">
    <property type="entry name" value="MerR_fam"/>
</dbReference>
<dbReference type="Gene3D" id="3.40.50.150">
    <property type="entry name" value="Vaccinia Virus protein VP39"/>
    <property type="match status" value="1"/>
</dbReference>
<organism evidence="3 4">
    <name type="scientific">Acetoanaerobium pronyense</name>
    <dbReference type="NCBI Taxonomy" id="1482736"/>
    <lineage>
        <taxon>Bacteria</taxon>
        <taxon>Bacillati</taxon>
        <taxon>Bacillota</taxon>
        <taxon>Clostridia</taxon>
        <taxon>Peptostreptococcales</taxon>
        <taxon>Filifactoraceae</taxon>
        <taxon>Acetoanaerobium</taxon>
    </lineage>
</organism>
<keyword evidence="4" id="KW-1185">Reference proteome</keyword>
<dbReference type="SMART" id="SM00422">
    <property type="entry name" value="HTH_MERR"/>
    <property type="match status" value="1"/>
</dbReference>
<dbReference type="InterPro" id="IPR009061">
    <property type="entry name" value="DNA-bd_dom_put_sf"/>
</dbReference>
<dbReference type="SUPFAM" id="SSF46955">
    <property type="entry name" value="Putative DNA-binding domain"/>
    <property type="match status" value="1"/>
</dbReference>
<dbReference type="PROSITE" id="PS50937">
    <property type="entry name" value="HTH_MERR_2"/>
    <property type="match status" value="1"/>
</dbReference>
<protein>
    <submittedName>
        <fullName evidence="3">DNA-binding transcriptional MerR regulator/SAM-dependent methyltransferase</fullName>
    </submittedName>
</protein>
<keyword evidence="3" id="KW-0808">Transferase</keyword>
<dbReference type="EMBL" id="JAGGLI010000009">
    <property type="protein sequence ID" value="MBP2027269.1"/>
    <property type="molecule type" value="Genomic_DNA"/>
</dbReference>
<dbReference type="RefSeq" id="WP_209660200.1">
    <property type="nucleotide sequence ID" value="NZ_JAGGLI010000009.1"/>
</dbReference>
<keyword evidence="3" id="KW-0489">Methyltransferase</keyword>
<dbReference type="InterPro" id="IPR029063">
    <property type="entry name" value="SAM-dependent_MTases_sf"/>
</dbReference>
<reference evidence="3 4" key="1">
    <citation type="submission" date="2021-03" db="EMBL/GenBank/DDBJ databases">
        <title>Genomic Encyclopedia of Type Strains, Phase IV (KMG-IV): sequencing the most valuable type-strain genomes for metagenomic binning, comparative biology and taxonomic classification.</title>
        <authorList>
            <person name="Goeker M."/>
        </authorList>
    </citation>
    <scope>NUCLEOTIDE SEQUENCE [LARGE SCALE GENOMIC DNA]</scope>
    <source>
        <strain evidence="3 4">DSM 27512</strain>
    </source>
</reference>
<accession>A0ABS4KHK8</accession>
<dbReference type="Pfam" id="PF13847">
    <property type="entry name" value="Methyltransf_31"/>
    <property type="match status" value="1"/>
</dbReference>
<comment type="caution">
    <text evidence="3">The sequence shown here is derived from an EMBL/GenBank/DDBJ whole genome shotgun (WGS) entry which is preliminary data.</text>
</comment>
<gene>
    <name evidence="3" type="ORF">J2Z35_001063</name>
</gene>
<evidence type="ECO:0000259" key="2">
    <source>
        <dbReference type="PROSITE" id="PS50937"/>
    </source>
</evidence>
<sequence length="408" mass="47219">MKIGEFAKKNDITIDTVRHYIDLGLILPIKKTGQYDFDLRCEKDIKDIQRFKEMKFSLNEIKEILTFKTLGNLDAGESKDFLKNIFNNHISRLEKEGLEIHKALALVKELKEDYLSLKSHQSINLGLGISDLSIFSSYENNLPLIKDAKIVDGLLREGILARGKDDEMKIDDGIIKYKGFSERIYFEDHLNYFDVENYIKATDKEFLKTIKNMIEWMIKQIDFESLKGKVILELGTGVGFLLRNIYAMLPADCVYIAVDRNVGLLKRLKEILERSGEKKNVIFLASDFATMPIGKEKVDIVLDFAGSSNFGFENEEFLLKTIDHQIKKEAELYGSYIVFKLFKENSKIDRNLRKNFLEKNIREYISSLGFEMKSENISSVHTKAGDLEEFWVEGEEFFSYSYAGKRWG</sequence>
<dbReference type="GO" id="GO:0032259">
    <property type="term" value="P:methylation"/>
    <property type="evidence" value="ECO:0007669"/>
    <property type="project" value="UniProtKB-KW"/>
</dbReference>
<evidence type="ECO:0000256" key="1">
    <source>
        <dbReference type="ARBA" id="ARBA00023125"/>
    </source>
</evidence>
<proteinExistence type="predicted"/>
<dbReference type="GO" id="GO:0008168">
    <property type="term" value="F:methyltransferase activity"/>
    <property type="evidence" value="ECO:0007669"/>
    <property type="project" value="UniProtKB-KW"/>
</dbReference>
<evidence type="ECO:0000313" key="4">
    <source>
        <dbReference type="Proteomes" id="UP001314903"/>
    </source>
</evidence>
<dbReference type="CDD" id="cd02440">
    <property type="entry name" value="AdoMet_MTases"/>
    <property type="match status" value="1"/>
</dbReference>
<dbReference type="PANTHER" id="PTHR30204:SF96">
    <property type="entry name" value="CHROMOSOME-ANCHORING PROTEIN RACA"/>
    <property type="match status" value="1"/>
</dbReference>
<dbReference type="Gene3D" id="1.10.1660.10">
    <property type="match status" value="1"/>
</dbReference>
<evidence type="ECO:0000313" key="3">
    <source>
        <dbReference type="EMBL" id="MBP2027269.1"/>
    </source>
</evidence>